<sequence length="444" mass="50492">MSEERLLRSRPTSVASLGSASSRSFYVRHLPFQSLDIWSLNKHGQGLRSWIRVDSCGNSKMVEEDRFAMMHRCSLSARDMRLLDPMFVYPSKILGREKAIVVNMEQIRCIIMADKVFLLNSLDSYTLHYVVELRNRIAPASTGADSKFEHAGYRTTRGKRDADDLTSPGSTSLDSFPFEFLALEVALESACTFLDTQAAQLEIEAYPLLDELMSNVTTLSLERVRRLKSRLVELTRRVQKVRGEIEHLMNDKGDMAEMHLTEKMQRTGETASYGDGGSGWSMIDGARSFSAPVSRVSSPYQRWMREKKPRRSRRRTESVKSWGSGANRTEELAMLLEAHSVVISSTLKKLTSMKEHIDCTEDFINIQLDNDRNQTIQYQLILTAATFSVMIITAIAATFGINIKISWYDNAEAFQWVLVASLTFTAMVFSAFILFFKRKESIKF</sequence>
<gene>
    <name evidence="1" type="ORF">MLD38_008018</name>
</gene>
<evidence type="ECO:0000313" key="2">
    <source>
        <dbReference type="Proteomes" id="UP001057402"/>
    </source>
</evidence>
<reference evidence="2" key="1">
    <citation type="journal article" date="2023" name="Front. Plant Sci.">
        <title>Chromosomal-level genome assembly of Melastoma candidum provides insights into trichome evolution.</title>
        <authorList>
            <person name="Zhong Y."/>
            <person name="Wu W."/>
            <person name="Sun C."/>
            <person name="Zou P."/>
            <person name="Liu Y."/>
            <person name="Dai S."/>
            <person name="Zhou R."/>
        </authorList>
    </citation>
    <scope>NUCLEOTIDE SEQUENCE [LARGE SCALE GENOMIC DNA]</scope>
</reference>
<name>A0ACB9RSK3_9MYRT</name>
<protein>
    <submittedName>
        <fullName evidence="1">Uncharacterized protein</fullName>
    </submittedName>
</protein>
<dbReference type="EMBL" id="CM042882">
    <property type="protein sequence ID" value="KAI4382003.1"/>
    <property type="molecule type" value="Genomic_DNA"/>
</dbReference>
<accession>A0ACB9RSK3</accession>
<proteinExistence type="predicted"/>
<comment type="caution">
    <text evidence="1">The sequence shown here is derived from an EMBL/GenBank/DDBJ whole genome shotgun (WGS) entry which is preliminary data.</text>
</comment>
<dbReference type="Proteomes" id="UP001057402">
    <property type="component" value="Chromosome 3"/>
</dbReference>
<organism evidence="1 2">
    <name type="scientific">Melastoma candidum</name>
    <dbReference type="NCBI Taxonomy" id="119954"/>
    <lineage>
        <taxon>Eukaryota</taxon>
        <taxon>Viridiplantae</taxon>
        <taxon>Streptophyta</taxon>
        <taxon>Embryophyta</taxon>
        <taxon>Tracheophyta</taxon>
        <taxon>Spermatophyta</taxon>
        <taxon>Magnoliopsida</taxon>
        <taxon>eudicotyledons</taxon>
        <taxon>Gunneridae</taxon>
        <taxon>Pentapetalae</taxon>
        <taxon>rosids</taxon>
        <taxon>malvids</taxon>
        <taxon>Myrtales</taxon>
        <taxon>Melastomataceae</taxon>
        <taxon>Melastomatoideae</taxon>
        <taxon>Melastomateae</taxon>
        <taxon>Melastoma</taxon>
    </lineage>
</organism>
<keyword evidence="2" id="KW-1185">Reference proteome</keyword>
<evidence type="ECO:0000313" key="1">
    <source>
        <dbReference type="EMBL" id="KAI4382003.1"/>
    </source>
</evidence>